<evidence type="ECO:0000256" key="5">
    <source>
        <dbReference type="ARBA" id="ARBA00012269"/>
    </source>
</evidence>
<feature type="chain" id="PRO_5012419749" description="procollagen-proline 4-dioxygenase" evidence="13">
    <location>
        <begin position="21"/>
        <end position="544"/>
    </location>
</feature>
<organism evidence="15 16">
    <name type="scientific">Mizuhopecten yessoensis</name>
    <name type="common">Japanese scallop</name>
    <name type="synonym">Patinopecten yessoensis</name>
    <dbReference type="NCBI Taxonomy" id="6573"/>
    <lineage>
        <taxon>Eukaryota</taxon>
        <taxon>Metazoa</taxon>
        <taxon>Spiralia</taxon>
        <taxon>Lophotrochozoa</taxon>
        <taxon>Mollusca</taxon>
        <taxon>Bivalvia</taxon>
        <taxon>Autobranchia</taxon>
        <taxon>Pteriomorphia</taxon>
        <taxon>Pectinida</taxon>
        <taxon>Pectinoidea</taxon>
        <taxon>Pectinidae</taxon>
        <taxon>Mizuhopecten</taxon>
    </lineage>
</organism>
<dbReference type="EC" id="1.14.11.2" evidence="5"/>
<dbReference type="InterPro" id="IPR011990">
    <property type="entry name" value="TPR-like_helical_dom_sf"/>
</dbReference>
<dbReference type="InterPro" id="IPR013547">
    <property type="entry name" value="P4H_N"/>
</dbReference>
<feature type="signal peptide" evidence="13">
    <location>
        <begin position="1"/>
        <end position="20"/>
    </location>
</feature>
<dbReference type="STRING" id="6573.A0A210QXI6"/>
<dbReference type="GO" id="GO:0005506">
    <property type="term" value="F:iron ion binding"/>
    <property type="evidence" value="ECO:0007669"/>
    <property type="project" value="InterPro"/>
</dbReference>
<gene>
    <name evidence="15" type="ORF">KP79_PYT23438</name>
</gene>
<proteinExistence type="inferred from homology"/>
<comment type="function">
    <text evidence="2">Catalyzes the post-translational formation of 4-hydroxyproline in -Xaa-Pro-Gly- sequences in collagens and other proteins.</text>
</comment>
<dbReference type="GO" id="GO:0031418">
    <property type="term" value="F:L-ascorbic acid binding"/>
    <property type="evidence" value="ECO:0007669"/>
    <property type="project" value="UniProtKB-KW"/>
</dbReference>
<dbReference type="EMBL" id="NEDP02001345">
    <property type="protein sequence ID" value="OWF53435.1"/>
    <property type="molecule type" value="Genomic_DNA"/>
</dbReference>
<comment type="caution">
    <text evidence="15">The sequence shown here is derived from an EMBL/GenBank/DDBJ whole genome shotgun (WGS) entry which is preliminary data.</text>
</comment>
<dbReference type="PANTHER" id="PTHR10869:SF244">
    <property type="entry name" value="PROLYL 4-HYDROXYLASE SUBUNIT ALPHA-2"/>
    <property type="match status" value="1"/>
</dbReference>
<keyword evidence="10" id="KW-0560">Oxidoreductase</keyword>
<keyword evidence="16" id="KW-1185">Reference proteome</keyword>
<keyword evidence="13" id="KW-0732">Signal</keyword>
<comment type="subcellular location">
    <subcellularLocation>
        <location evidence="3">Endoplasmic reticulum lumen</location>
    </subcellularLocation>
</comment>
<keyword evidence="6" id="KW-0479">Metal-binding</keyword>
<keyword evidence="11" id="KW-0408">Iron</keyword>
<evidence type="ECO:0000256" key="1">
    <source>
        <dbReference type="ARBA" id="ARBA00001961"/>
    </source>
</evidence>
<evidence type="ECO:0000259" key="14">
    <source>
        <dbReference type="PROSITE" id="PS51471"/>
    </source>
</evidence>
<evidence type="ECO:0000313" key="16">
    <source>
        <dbReference type="Proteomes" id="UP000242188"/>
    </source>
</evidence>
<evidence type="ECO:0000256" key="3">
    <source>
        <dbReference type="ARBA" id="ARBA00004319"/>
    </source>
</evidence>
<evidence type="ECO:0000256" key="13">
    <source>
        <dbReference type="SAM" id="SignalP"/>
    </source>
</evidence>
<accession>A0A210QXI6</accession>
<keyword evidence="12" id="KW-0325">Glycoprotein</keyword>
<keyword evidence="8" id="KW-0847">Vitamin C</keyword>
<dbReference type="Gene3D" id="6.10.140.1460">
    <property type="match status" value="1"/>
</dbReference>
<dbReference type="InterPro" id="IPR045054">
    <property type="entry name" value="P4HA-like"/>
</dbReference>
<dbReference type="AlphaFoldDB" id="A0A210QXI6"/>
<dbReference type="OrthoDB" id="420380at2759"/>
<dbReference type="Gene3D" id="2.60.120.620">
    <property type="entry name" value="q2cbj1_9rhob like domain"/>
    <property type="match status" value="1"/>
</dbReference>
<dbReference type="Proteomes" id="UP000242188">
    <property type="component" value="Unassembled WGS sequence"/>
</dbReference>
<dbReference type="SMART" id="SM00702">
    <property type="entry name" value="P4Hc"/>
    <property type="match status" value="1"/>
</dbReference>
<evidence type="ECO:0000256" key="8">
    <source>
        <dbReference type="ARBA" id="ARBA00022896"/>
    </source>
</evidence>
<evidence type="ECO:0000256" key="7">
    <source>
        <dbReference type="ARBA" id="ARBA00022824"/>
    </source>
</evidence>
<evidence type="ECO:0000313" key="15">
    <source>
        <dbReference type="EMBL" id="OWF53435.1"/>
    </source>
</evidence>
<reference evidence="15 16" key="1">
    <citation type="journal article" date="2017" name="Nat. Ecol. Evol.">
        <title>Scallop genome provides insights into evolution of bilaterian karyotype and development.</title>
        <authorList>
            <person name="Wang S."/>
            <person name="Zhang J."/>
            <person name="Jiao W."/>
            <person name="Li J."/>
            <person name="Xun X."/>
            <person name="Sun Y."/>
            <person name="Guo X."/>
            <person name="Huan P."/>
            <person name="Dong B."/>
            <person name="Zhang L."/>
            <person name="Hu X."/>
            <person name="Sun X."/>
            <person name="Wang J."/>
            <person name="Zhao C."/>
            <person name="Wang Y."/>
            <person name="Wang D."/>
            <person name="Huang X."/>
            <person name="Wang R."/>
            <person name="Lv J."/>
            <person name="Li Y."/>
            <person name="Zhang Z."/>
            <person name="Liu B."/>
            <person name="Lu W."/>
            <person name="Hui Y."/>
            <person name="Liang J."/>
            <person name="Zhou Z."/>
            <person name="Hou R."/>
            <person name="Li X."/>
            <person name="Liu Y."/>
            <person name="Li H."/>
            <person name="Ning X."/>
            <person name="Lin Y."/>
            <person name="Zhao L."/>
            <person name="Xing Q."/>
            <person name="Dou J."/>
            <person name="Li Y."/>
            <person name="Mao J."/>
            <person name="Guo H."/>
            <person name="Dou H."/>
            <person name="Li T."/>
            <person name="Mu C."/>
            <person name="Jiang W."/>
            <person name="Fu Q."/>
            <person name="Fu X."/>
            <person name="Miao Y."/>
            <person name="Liu J."/>
            <person name="Yu Q."/>
            <person name="Li R."/>
            <person name="Liao H."/>
            <person name="Li X."/>
            <person name="Kong Y."/>
            <person name="Jiang Z."/>
            <person name="Chourrout D."/>
            <person name="Li R."/>
            <person name="Bao Z."/>
        </authorList>
    </citation>
    <scope>NUCLEOTIDE SEQUENCE [LARGE SCALE GENOMIC DNA]</scope>
    <source>
        <strain evidence="15 16">PY_sf001</strain>
    </source>
</reference>
<keyword evidence="7" id="KW-0256">Endoplasmic reticulum</keyword>
<evidence type="ECO:0000256" key="9">
    <source>
        <dbReference type="ARBA" id="ARBA00022964"/>
    </source>
</evidence>
<feature type="domain" description="Fe2OG dioxygenase" evidence="14">
    <location>
        <begin position="408"/>
        <end position="522"/>
    </location>
</feature>
<dbReference type="Pfam" id="PF13640">
    <property type="entry name" value="2OG-FeII_Oxy_3"/>
    <property type="match status" value="1"/>
</dbReference>
<dbReference type="Gene3D" id="1.25.40.10">
    <property type="entry name" value="Tetratricopeptide repeat domain"/>
    <property type="match status" value="1"/>
</dbReference>
<dbReference type="InterPro" id="IPR006620">
    <property type="entry name" value="Pro_4_hyd_alph"/>
</dbReference>
<comment type="cofactor">
    <cofactor evidence="1">
        <name>L-ascorbate</name>
        <dbReference type="ChEBI" id="CHEBI:38290"/>
    </cofactor>
</comment>
<sequence length="544" mass="61686">MNINCCVVAVFWACISLTQGHIFSSVQRVETLYEEEGRLTRALMRYKDTSVNNGTHVGDKVIKFVENIYTQRSTVDDAGLWVGHPINALRLILRVAEDWEKVFEEIFCDDCPDTYAAKDLQISKKIALNAVKIWPTKDDILGAVRGILRLWRIYQLDLQQLVNGTVLQESSNPLSWREMLAIARGAIDLGMHYDGITWMTSLLETNSKGQLGSDSKFEEDTLRKILASAYYQVGMAWKAVEVLEKSDASKRGSNYEFYKTRLAALPKGTSREKLQPPEYTDRYQAPYEALCRGPLKSAKMQARLKCFLTNTRIPFYKIRAEIVNSKPIIIIYHNVISNSEMEFLRNEGEKSLTYSKIFAESGQHLMANKRVSQTAWLKDTDHHLLLRLNKRISTITGLDMTFRDHLSSVERYQVVNYGVGGEYGPHNDHLGKPLWGRGGLPEALEINDSGDRIATWMFYLSSVKAGGATVFPLLKARVPVTEGSAVFWYNTLPNGSTNKKMMHAGCPVLLGTKWVANKWIRQHGQVLRKLCGKTEKANFEIDNI</sequence>
<dbReference type="Pfam" id="PF08336">
    <property type="entry name" value="P4Ha_N"/>
    <property type="match status" value="1"/>
</dbReference>
<evidence type="ECO:0000256" key="10">
    <source>
        <dbReference type="ARBA" id="ARBA00023002"/>
    </source>
</evidence>
<dbReference type="InterPro" id="IPR044862">
    <property type="entry name" value="Pro_4_hyd_alph_FE2OG_OXY"/>
</dbReference>
<evidence type="ECO:0000256" key="6">
    <source>
        <dbReference type="ARBA" id="ARBA00022723"/>
    </source>
</evidence>
<dbReference type="GO" id="GO:0004656">
    <property type="term" value="F:procollagen-proline 4-dioxygenase activity"/>
    <property type="evidence" value="ECO:0007669"/>
    <property type="project" value="UniProtKB-EC"/>
</dbReference>
<dbReference type="GO" id="GO:0005788">
    <property type="term" value="C:endoplasmic reticulum lumen"/>
    <property type="evidence" value="ECO:0007669"/>
    <property type="project" value="UniProtKB-SubCell"/>
</dbReference>
<protein>
    <recommendedName>
        <fullName evidence="5">procollagen-proline 4-dioxygenase</fullName>
        <ecNumber evidence="5">1.14.11.2</ecNumber>
    </recommendedName>
</protein>
<evidence type="ECO:0000256" key="11">
    <source>
        <dbReference type="ARBA" id="ARBA00023004"/>
    </source>
</evidence>
<keyword evidence="9" id="KW-0223">Dioxygenase</keyword>
<evidence type="ECO:0000256" key="12">
    <source>
        <dbReference type="ARBA" id="ARBA00023180"/>
    </source>
</evidence>
<evidence type="ECO:0000256" key="4">
    <source>
        <dbReference type="ARBA" id="ARBA00006511"/>
    </source>
</evidence>
<evidence type="ECO:0000256" key="2">
    <source>
        <dbReference type="ARBA" id="ARBA00002035"/>
    </source>
</evidence>
<dbReference type="PANTHER" id="PTHR10869">
    <property type="entry name" value="PROLYL 4-HYDROXYLASE ALPHA SUBUNIT"/>
    <property type="match status" value="1"/>
</dbReference>
<comment type="similarity">
    <text evidence="4">Belongs to the P4HA family.</text>
</comment>
<name>A0A210QXI6_MIZYE</name>
<dbReference type="PROSITE" id="PS51471">
    <property type="entry name" value="FE2OG_OXY"/>
    <property type="match status" value="1"/>
</dbReference>
<dbReference type="InterPro" id="IPR005123">
    <property type="entry name" value="Oxoglu/Fe-dep_dioxygenase_dom"/>
</dbReference>